<dbReference type="Proteomes" id="UP000234891">
    <property type="component" value="Unassembled WGS sequence"/>
</dbReference>
<dbReference type="NCBIfam" id="TIGR03930">
    <property type="entry name" value="WXG100_ESAT6"/>
    <property type="match status" value="1"/>
</dbReference>
<dbReference type="EMBL" id="NIHS01000016">
    <property type="protein sequence ID" value="PLT72050.1"/>
    <property type="molecule type" value="Genomic_DNA"/>
</dbReference>
<evidence type="ECO:0000256" key="1">
    <source>
        <dbReference type="RuleBase" id="RU362001"/>
    </source>
</evidence>
<dbReference type="EMBL" id="NIHT01000025">
    <property type="protein sequence ID" value="PLT72197.1"/>
    <property type="molecule type" value="Genomic_DNA"/>
</dbReference>
<dbReference type="InterPro" id="IPR036689">
    <property type="entry name" value="ESAT-6-like_sf"/>
</dbReference>
<dbReference type="SUPFAM" id="SSF140453">
    <property type="entry name" value="EsxAB dimer-like"/>
    <property type="match status" value="1"/>
</dbReference>
<accession>A0A2N5PA81</accession>
<comment type="similarity">
    <text evidence="1">Belongs to the WXG100 family.</text>
</comment>
<dbReference type="Proteomes" id="UP000235093">
    <property type="component" value="Unassembled WGS sequence"/>
</dbReference>
<evidence type="ECO:0000313" key="2">
    <source>
        <dbReference type="EMBL" id="PLT72050.1"/>
    </source>
</evidence>
<sequence>MADVNNIKLSPEQMETKAAEFNTRCEEFNQVVSTMRNMVTALCDEWAGHSSQAFYDQFQSLEPSFTATSDLITSIAQQLRDVSAAMQSIDQEIAGKIGAM</sequence>
<protein>
    <recommendedName>
        <fullName evidence="1">ESAT-6-like protein</fullName>
    </recommendedName>
</protein>
<dbReference type="InterPro" id="IPR010310">
    <property type="entry name" value="T7SS_ESAT-6-like"/>
</dbReference>
<evidence type="ECO:0000313" key="3">
    <source>
        <dbReference type="EMBL" id="PLT72197.1"/>
    </source>
</evidence>
<reference evidence="4 5" key="1">
    <citation type="journal article" date="2017" name="Genome Med.">
        <title>A novel Ruminococcus gnavus clade enriched in inflammatory bowel disease patients.</title>
        <authorList>
            <person name="Hall A.B."/>
            <person name="Yassour M."/>
            <person name="Sauk J."/>
            <person name="Garner A."/>
            <person name="Jiang X."/>
            <person name="Arthur T."/>
            <person name="Lagoudas G.K."/>
            <person name="Vatanen T."/>
            <person name="Fornelos N."/>
            <person name="Wilson R."/>
            <person name="Bertha M."/>
            <person name="Cohen M."/>
            <person name="Garber J."/>
            <person name="Khalili H."/>
            <person name="Gevers D."/>
            <person name="Ananthakrishnan A.N."/>
            <person name="Kugathasan S."/>
            <person name="Lander E.S."/>
            <person name="Blainey P."/>
            <person name="Vlamakis H."/>
            <person name="Xavier R.J."/>
            <person name="Huttenhower C."/>
        </authorList>
    </citation>
    <scope>NUCLEOTIDE SEQUENCE [LARGE SCALE GENOMIC DNA]</scope>
    <source>
        <strain evidence="2 4">RJX1124</strain>
        <strain evidence="3 5">RJX1125</strain>
    </source>
</reference>
<dbReference type="AlphaFoldDB" id="A0A2N5PA81"/>
<evidence type="ECO:0000313" key="4">
    <source>
        <dbReference type="Proteomes" id="UP000234891"/>
    </source>
</evidence>
<proteinExistence type="inferred from homology"/>
<dbReference type="Pfam" id="PF06013">
    <property type="entry name" value="WXG100"/>
    <property type="match status" value="1"/>
</dbReference>
<comment type="caution">
    <text evidence="2">The sequence shown here is derived from an EMBL/GenBank/DDBJ whole genome shotgun (WGS) entry which is preliminary data.</text>
</comment>
<name>A0A2N5PA81_MEDGN</name>
<dbReference type="RefSeq" id="WP_022250360.1">
    <property type="nucleotide sequence ID" value="NZ_NIHS01000016.1"/>
</dbReference>
<dbReference type="Gene3D" id="1.10.287.1060">
    <property type="entry name" value="ESAT-6-like"/>
    <property type="match status" value="1"/>
</dbReference>
<evidence type="ECO:0000313" key="5">
    <source>
        <dbReference type="Proteomes" id="UP000235093"/>
    </source>
</evidence>
<organism evidence="2 4">
    <name type="scientific">Mediterraneibacter gnavus</name>
    <name type="common">Ruminococcus gnavus</name>
    <dbReference type="NCBI Taxonomy" id="33038"/>
    <lineage>
        <taxon>Bacteria</taxon>
        <taxon>Bacillati</taxon>
        <taxon>Bacillota</taxon>
        <taxon>Clostridia</taxon>
        <taxon>Lachnospirales</taxon>
        <taxon>Lachnospiraceae</taxon>
        <taxon>Mediterraneibacter</taxon>
    </lineage>
</organism>
<gene>
    <name evidence="3" type="ORF">CDL23_13675</name>
    <name evidence="2" type="ORF">CDL26_10210</name>
</gene>